<evidence type="ECO:0000259" key="2">
    <source>
        <dbReference type="Pfam" id="PF00582"/>
    </source>
</evidence>
<feature type="domain" description="UspA" evidence="2">
    <location>
        <begin position="5"/>
        <end position="153"/>
    </location>
</feature>
<dbReference type="SUPFAM" id="SSF52402">
    <property type="entry name" value="Adenine nucleotide alpha hydrolases-like"/>
    <property type="match status" value="1"/>
</dbReference>
<dbReference type="Proteomes" id="UP000031030">
    <property type="component" value="Unassembled WGS sequence"/>
</dbReference>
<accession>A0A0B2A229</accession>
<evidence type="ECO:0000313" key="3">
    <source>
        <dbReference type="EMBL" id="KHK95829.1"/>
    </source>
</evidence>
<dbReference type="CDD" id="cd00293">
    <property type="entry name" value="USP-like"/>
    <property type="match status" value="1"/>
</dbReference>
<dbReference type="InterPro" id="IPR006016">
    <property type="entry name" value="UspA"/>
</dbReference>
<dbReference type="Pfam" id="PF00582">
    <property type="entry name" value="Usp"/>
    <property type="match status" value="1"/>
</dbReference>
<dbReference type="RefSeq" id="WP_039402473.1">
    <property type="nucleotide sequence ID" value="NZ_JTDK01000018.1"/>
</dbReference>
<gene>
    <name evidence="3" type="ORF">LK09_17520</name>
</gene>
<comment type="caution">
    <text evidence="3">The sequence shown here is derived from an EMBL/GenBank/DDBJ whole genome shotgun (WGS) entry which is preliminary data.</text>
</comment>
<proteinExistence type="predicted"/>
<dbReference type="AlphaFoldDB" id="A0A0B2A229"/>
<feature type="region of interest" description="Disordered" evidence="1">
    <location>
        <begin position="44"/>
        <end position="63"/>
    </location>
</feature>
<dbReference type="InterPro" id="IPR014729">
    <property type="entry name" value="Rossmann-like_a/b/a_fold"/>
</dbReference>
<dbReference type="EMBL" id="JTDK01000018">
    <property type="protein sequence ID" value="KHK95829.1"/>
    <property type="molecule type" value="Genomic_DNA"/>
</dbReference>
<evidence type="ECO:0000256" key="1">
    <source>
        <dbReference type="SAM" id="MobiDB-lite"/>
    </source>
</evidence>
<sequence length="165" mass="17141">MGAVIVVGVEDRMPPAVLVEAGRLARDLGAELVCGHVDRGQYAVSEDPDGTVHSRPIDPDLPGQPDAVFPEELTAHIREVLAASGCGDVAWSGRELAGDPAHALAHLADVLDARLIVVGTHEPGVRGGLREFFQGSVATHLAHRQHRPVLVVPVGDPHPGPGAGA</sequence>
<name>A0A0B2A229_9MICO</name>
<organism evidence="3 4">
    <name type="scientific">Microbacterium mangrovi</name>
    <dbReference type="NCBI Taxonomy" id="1348253"/>
    <lineage>
        <taxon>Bacteria</taxon>
        <taxon>Bacillati</taxon>
        <taxon>Actinomycetota</taxon>
        <taxon>Actinomycetes</taxon>
        <taxon>Micrococcales</taxon>
        <taxon>Microbacteriaceae</taxon>
        <taxon>Microbacterium</taxon>
    </lineage>
</organism>
<protein>
    <recommendedName>
        <fullName evidence="2">UspA domain-containing protein</fullName>
    </recommendedName>
</protein>
<dbReference type="Gene3D" id="3.40.50.620">
    <property type="entry name" value="HUPs"/>
    <property type="match status" value="1"/>
</dbReference>
<evidence type="ECO:0000313" key="4">
    <source>
        <dbReference type="Proteomes" id="UP000031030"/>
    </source>
</evidence>
<reference evidence="3 4" key="1">
    <citation type="submission" date="2014-11" db="EMBL/GenBank/DDBJ databases">
        <title>Genome sequence of Microbacterium mangrovi MUSC 115(T).</title>
        <authorList>
            <person name="Lee L.-H."/>
        </authorList>
    </citation>
    <scope>NUCLEOTIDE SEQUENCE [LARGE SCALE GENOMIC DNA]</scope>
    <source>
        <strain evidence="3 4">MUSC 115</strain>
    </source>
</reference>
<dbReference type="STRING" id="1348253.LK09_17520"/>
<keyword evidence="4" id="KW-1185">Reference proteome</keyword>